<protein>
    <submittedName>
        <fullName evidence="4">Uncharacterized protein</fullName>
    </submittedName>
</protein>
<name>A0A9C7UN39_9RHOD</name>
<dbReference type="OrthoDB" id="5545577at2759"/>
<dbReference type="InterPro" id="IPR036549">
    <property type="entry name" value="CX6/COA6-like_sf"/>
</dbReference>
<dbReference type="GO" id="GO:0005739">
    <property type="term" value="C:mitochondrion"/>
    <property type="evidence" value="ECO:0007669"/>
    <property type="project" value="UniProtKB-SubCell"/>
</dbReference>
<accession>A0A9C7UN39</accession>
<dbReference type="Gene3D" id="1.10.10.140">
    <property type="entry name" value="Cytochrome c oxidase, subunit VIb"/>
    <property type="match status" value="1"/>
</dbReference>
<dbReference type="Pfam" id="PF02297">
    <property type="entry name" value="COX6B"/>
    <property type="match status" value="1"/>
</dbReference>
<evidence type="ECO:0000256" key="2">
    <source>
        <dbReference type="ARBA" id="ARBA00023128"/>
    </source>
</evidence>
<dbReference type="SUPFAM" id="SSF47694">
    <property type="entry name" value="Cytochrome c oxidase subunit h"/>
    <property type="match status" value="1"/>
</dbReference>
<gene>
    <name evidence="4" type="ORF">GpartN1_g1174.t1</name>
</gene>
<reference evidence="4" key="1">
    <citation type="journal article" date="2022" name="Proc. Natl. Acad. Sci. U.S.A.">
        <title>Life cycle and functional genomics of the unicellular red alga Galdieria for elucidating algal and plant evolution and industrial use.</title>
        <authorList>
            <person name="Hirooka S."/>
            <person name="Itabashi T."/>
            <person name="Ichinose T.M."/>
            <person name="Onuma R."/>
            <person name="Fujiwara T."/>
            <person name="Yamashita S."/>
            <person name="Jong L.W."/>
            <person name="Tomita R."/>
            <person name="Iwane A.H."/>
            <person name="Miyagishima S.Y."/>
        </authorList>
    </citation>
    <scope>NUCLEOTIDE SEQUENCE</scope>
    <source>
        <strain evidence="4">NBRC 102759</strain>
    </source>
</reference>
<dbReference type="InterPro" id="IPR048281">
    <property type="entry name" value="COA6_fun"/>
</dbReference>
<proteinExistence type="predicted"/>
<evidence type="ECO:0000256" key="1">
    <source>
        <dbReference type="ARBA" id="ARBA00004173"/>
    </source>
</evidence>
<evidence type="ECO:0000313" key="4">
    <source>
        <dbReference type="EMBL" id="GJQ09383.1"/>
    </source>
</evidence>
<keyword evidence="3" id="KW-1015">Disulfide bond</keyword>
<dbReference type="InterPro" id="IPR048280">
    <property type="entry name" value="COX6B-like"/>
</dbReference>
<dbReference type="Proteomes" id="UP001061958">
    <property type="component" value="Unassembled WGS sequence"/>
</dbReference>
<sequence>MKVDNSASQEEKVSSNSVVDNYLSARGRERCYEARDRYFMCLDKVEGRTGKQQVPNGGVECVEEYQQYTNNCLSSWVRYFNQQRKVAKSKPKDFIPKQNS</sequence>
<keyword evidence="5" id="KW-1185">Reference proteome</keyword>
<dbReference type="PANTHER" id="PTHR47677">
    <property type="entry name" value="CYTOCHROME C OXIDASE ASSEMBLY FACTOR 6"/>
    <property type="match status" value="1"/>
</dbReference>
<comment type="subcellular location">
    <subcellularLocation>
        <location evidence="1">Mitochondrion</location>
    </subcellularLocation>
</comment>
<dbReference type="EMBL" id="BQMJ01000008">
    <property type="protein sequence ID" value="GJQ09383.1"/>
    <property type="molecule type" value="Genomic_DNA"/>
</dbReference>
<organism evidence="4 5">
    <name type="scientific">Galdieria partita</name>
    <dbReference type="NCBI Taxonomy" id="83374"/>
    <lineage>
        <taxon>Eukaryota</taxon>
        <taxon>Rhodophyta</taxon>
        <taxon>Bangiophyceae</taxon>
        <taxon>Galdieriales</taxon>
        <taxon>Galdieriaceae</taxon>
        <taxon>Galdieria</taxon>
    </lineage>
</organism>
<evidence type="ECO:0000256" key="3">
    <source>
        <dbReference type="ARBA" id="ARBA00023157"/>
    </source>
</evidence>
<comment type="caution">
    <text evidence="4">The sequence shown here is derived from an EMBL/GenBank/DDBJ whole genome shotgun (WGS) entry which is preliminary data.</text>
</comment>
<dbReference type="AlphaFoldDB" id="A0A9C7UN39"/>
<dbReference type="PANTHER" id="PTHR47677:SF1">
    <property type="entry name" value="CYTOCHROME C OXIDASE ASSEMBLY FACTOR 6"/>
    <property type="match status" value="1"/>
</dbReference>
<reference evidence="4" key="2">
    <citation type="submission" date="2022-01" db="EMBL/GenBank/DDBJ databases">
        <authorList>
            <person name="Hirooka S."/>
            <person name="Miyagishima S.Y."/>
        </authorList>
    </citation>
    <scope>NUCLEOTIDE SEQUENCE</scope>
    <source>
        <strain evidence="4">NBRC 102759</strain>
    </source>
</reference>
<keyword evidence="2" id="KW-0496">Mitochondrion</keyword>
<evidence type="ECO:0000313" key="5">
    <source>
        <dbReference type="Proteomes" id="UP001061958"/>
    </source>
</evidence>